<dbReference type="Proteomes" id="UP000442535">
    <property type="component" value="Unassembled WGS sequence"/>
</dbReference>
<keyword evidence="2" id="KW-1185">Reference proteome</keyword>
<dbReference type="GO" id="GO:0016740">
    <property type="term" value="F:transferase activity"/>
    <property type="evidence" value="ECO:0007669"/>
    <property type="project" value="UniProtKB-KW"/>
</dbReference>
<proteinExistence type="predicted"/>
<dbReference type="SUPFAM" id="SSF53756">
    <property type="entry name" value="UDP-Glycosyltransferase/glycogen phosphorylase"/>
    <property type="match status" value="1"/>
</dbReference>
<dbReference type="EMBL" id="VUMY01000020">
    <property type="protein sequence ID" value="MST50467.1"/>
    <property type="molecule type" value="Genomic_DNA"/>
</dbReference>
<evidence type="ECO:0000313" key="2">
    <source>
        <dbReference type="Proteomes" id="UP000442535"/>
    </source>
</evidence>
<sequence length="354" mass="39974">MKLAIKWDAVKIDETGRVSGHSAGDTLVRRILRNFPDSILIGSPARRADGFSVSPLEILDPNEIAVINMDVVDSPRLWQKMHAAGASKPRIMNFMWWPPRDMKTVEGIASMALSCALFPTFANSERTASEVREIAQKWTVKPLHEQMQLGWVNLGFRLAHVQPRQEPEIPVVLYPSIYLSARKRPEIFLEVVQWVRRQTPIRVEMRLHETHLVSEAAMKFSHRDWIWVGPLTATRQSYWEALARTTAFLATTSEESYGIEYVEALGAGVIGIFPDLPWAHALVPEGYPFFYKTIDEAKNMLWRAVVNPKEARAELDACAGGSIQKWIGDHHSDDAFDDALIAAVTDWLGDIPHA</sequence>
<keyword evidence="1" id="KW-0808">Transferase</keyword>
<comment type="caution">
    <text evidence="1">The sequence shown here is derived from an EMBL/GenBank/DDBJ whole genome shotgun (WGS) entry which is preliminary data.</text>
</comment>
<reference evidence="1 2" key="1">
    <citation type="submission" date="2019-08" db="EMBL/GenBank/DDBJ databases">
        <title>In-depth cultivation of the pig gut microbiome towards novel bacterial diversity and tailored functional studies.</title>
        <authorList>
            <person name="Wylensek D."/>
            <person name="Hitch T.C.A."/>
            <person name="Clavel T."/>
        </authorList>
    </citation>
    <scope>NUCLEOTIDE SEQUENCE [LARGE SCALE GENOMIC DNA]</scope>
    <source>
        <strain evidence="1 2">RF-GAM-744-WT-7</strain>
    </source>
</reference>
<dbReference type="RefSeq" id="WP_154546164.1">
    <property type="nucleotide sequence ID" value="NZ_JAQYQY010000038.1"/>
</dbReference>
<organism evidence="1 2">
    <name type="scientific">Mobiluncus porci</name>
    <dbReference type="NCBI Taxonomy" id="2652278"/>
    <lineage>
        <taxon>Bacteria</taxon>
        <taxon>Bacillati</taxon>
        <taxon>Actinomycetota</taxon>
        <taxon>Actinomycetes</taxon>
        <taxon>Actinomycetales</taxon>
        <taxon>Actinomycetaceae</taxon>
        <taxon>Mobiluncus</taxon>
    </lineage>
</organism>
<dbReference type="AlphaFoldDB" id="A0A7K0K4R5"/>
<accession>A0A7K0K4R5</accession>
<evidence type="ECO:0000313" key="1">
    <source>
        <dbReference type="EMBL" id="MST50467.1"/>
    </source>
</evidence>
<gene>
    <name evidence="1" type="ORF">FYJ63_09580</name>
</gene>
<name>A0A7K0K4R5_9ACTO</name>
<protein>
    <submittedName>
        <fullName evidence="1">Glycosyltransferase family 1 protein</fullName>
    </submittedName>
</protein>